<dbReference type="Pfam" id="PF00583">
    <property type="entry name" value="Acetyltransf_1"/>
    <property type="match status" value="1"/>
</dbReference>
<organism evidence="2">
    <name type="scientific">marine metagenome</name>
    <dbReference type="NCBI Taxonomy" id="408172"/>
    <lineage>
        <taxon>unclassified sequences</taxon>
        <taxon>metagenomes</taxon>
        <taxon>ecological metagenomes</taxon>
    </lineage>
</organism>
<evidence type="ECO:0000313" key="2">
    <source>
        <dbReference type="EMBL" id="SUZ90852.1"/>
    </source>
</evidence>
<dbReference type="SUPFAM" id="SSF55729">
    <property type="entry name" value="Acyl-CoA N-acyltransferases (Nat)"/>
    <property type="match status" value="1"/>
</dbReference>
<dbReference type="GO" id="GO:0016747">
    <property type="term" value="F:acyltransferase activity, transferring groups other than amino-acyl groups"/>
    <property type="evidence" value="ECO:0007669"/>
    <property type="project" value="InterPro"/>
</dbReference>
<proteinExistence type="predicted"/>
<feature type="domain" description="N-acetyltransferase" evidence="1">
    <location>
        <begin position="4"/>
        <end position="205"/>
    </location>
</feature>
<dbReference type="Gene3D" id="3.40.630.30">
    <property type="match status" value="1"/>
</dbReference>
<name>A0A381RGB9_9ZZZZ</name>
<dbReference type="AlphaFoldDB" id="A0A381RGB9"/>
<dbReference type="EMBL" id="UINC01001928">
    <property type="protein sequence ID" value="SUZ90852.1"/>
    <property type="molecule type" value="Genomic_DNA"/>
</dbReference>
<dbReference type="CDD" id="cd04301">
    <property type="entry name" value="NAT_SF"/>
    <property type="match status" value="1"/>
</dbReference>
<reference evidence="2" key="1">
    <citation type="submission" date="2018-05" db="EMBL/GenBank/DDBJ databases">
        <authorList>
            <person name="Lanie J.A."/>
            <person name="Ng W.-L."/>
            <person name="Kazmierczak K.M."/>
            <person name="Andrzejewski T.M."/>
            <person name="Davidsen T.M."/>
            <person name="Wayne K.J."/>
            <person name="Tettelin H."/>
            <person name="Glass J.I."/>
            <person name="Rusch D."/>
            <person name="Podicherti R."/>
            <person name="Tsui H.-C.T."/>
            <person name="Winkler M.E."/>
        </authorList>
    </citation>
    <scope>NUCLEOTIDE SEQUENCE</scope>
</reference>
<dbReference type="InterPro" id="IPR000182">
    <property type="entry name" value="GNAT_dom"/>
</dbReference>
<accession>A0A381RGB9</accession>
<dbReference type="PROSITE" id="PS51186">
    <property type="entry name" value="GNAT"/>
    <property type="match status" value="1"/>
</dbReference>
<protein>
    <recommendedName>
        <fullName evidence="1">N-acetyltransferase domain-containing protein</fullName>
    </recommendedName>
</protein>
<gene>
    <name evidence="2" type="ORF">METZ01_LOCUS43706</name>
</gene>
<sequence>VSEIRYTQAEAKWARQLAAIERAAFPTADISDLLVEEDVVRLCEVFPEGCFVALDADEPVGMGVGIFIDFDFDDPLHCLDDLIGEYSCGNHSADGGWYYGVTIAVDPAYRRRGIGHQLYLLRKDLVRRFNKRGIVAGGVIPGFAEHLGSMTADQYVEKVVTGELYDATLSFQLENGFEARGAIPDYMADPAVGNNAALIVWENPDHQP</sequence>
<feature type="non-terminal residue" evidence="2">
    <location>
        <position position="1"/>
    </location>
</feature>
<evidence type="ECO:0000259" key="1">
    <source>
        <dbReference type="PROSITE" id="PS51186"/>
    </source>
</evidence>
<dbReference type="InterPro" id="IPR016181">
    <property type="entry name" value="Acyl_CoA_acyltransferase"/>
</dbReference>